<keyword evidence="2" id="KW-1185">Reference proteome</keyword>
<dbReference type="EMBL" id="JBBPBN010000114">
    <property type="protein sequence ID" value="KAK8978100.1"/>
    <property type="molecule type" value="Genomic_DNA"/>
</dbReference>
<dbReference type="Proteomes" id="UP001396334">
    <property type="component" value="Unassembled WGS sequence"/>
</dbReference>
<protein>
    <submittedName>
        <fullName evidence="1">Uncharacterized protein</fullName>
    </submittedName>
</protein>
<organism evidence="1 2">
    <name type="scientific">Hibiscus sabdariffa</name>
    <name type="common">roselle</name>
    <dbReference type="NCBI Taxonomy" id="183260"/>
    <lineage>
        <taxon>Eukaryota</taxon>
        <taxon>Viridiplantae</taxon>
        <taxon>Streptophyta</taxon>
        <taxon>Embryophyta</taxon>
        <taxon>Tracheophyta</taxon>
        <taxon>Spermatophyta</taxon>
        <taxon>Magnoliopsida</taxon>
        <taxon>eudicotyledons</taxon>
        <taxon>Gunneridae</taxon>
        <taxon>Pentapetalae</taxon>
        <taxon>rosids</taxon>
        <taxon>malvids</taxon>
        <taxon>Malvales</taxon>
        <taxon>Malvaceae</taxon>
        <taxon>Malvoideae</taxon>
        <taxon>Hibiscus</taxon>
    </lineage>
</organism>
<sequence length="189" mass="22213">MVQKAELGYLKTIKTTLNRRLSRAWASVRQYDANQEQDVRYRSALRRVVFYQYHVHIESLHIKKLEEALSFLDSELAGKTLIQVETPTSMHILSTIMVQKAELGYLRTIKTTLNRRLSRAWASVRQYDANQEQDVRYRSALRRVVFYQYHVHIESLHIKKLEEALSFLDSELAGKTLIQVETRNECLLS</sequence>
<evidence type="ECO:0000313" key="1">
    <source>
        <dbReference type="EMBL" id="KAK8978100.1"/>
    </source>
</evidence>
<comment type="caution">
    <text evidence="1">The sequence shown here is derived from an EMBL/GenBank/DDBJ whole genome shotgun (WGS) entry which is preliminary data.</text>
</comment>
<name>A0ABR2NPJ5_9ROSI</name>
<proteinExistence type="predicted"/>
<evidence type="ECO:0000313" key="2">
    <source>
        <dbReference type="Proteomes" id="UP001396334"/>
    </source>
</evidence>
<accession>A0ABR2NPJ5</accession>
<gene>
    <name evidence="1" type="ORF">V6N11_062897</name>
</gene>
<reference evidence="1 2" key="1">
    <citation type="journal article" date="2024" name="G3 (Bethesda)">
        <title>Genome assembly of Hibiscus sabdariffa L. provides insights into metabolisms of medicinal natural products.</title>
        <authorList>
            <person name="Kim T."/>
        </authorList>
    </citation>
    <scope>NUCLEOTIDE SEQUENCE [LARGE SCALE GENOMIC DNA]</scope>
    <source>
        <strain evidence="1">TK-2024</strain>
        <tissue evidence="1">Old leaves</tissue>
    </source>
</reference>